<name>A0ABS2LIP6_9CELL</name>
<keyword evidence="1" id="KW-0812">Transmembrane</keyword>
<evidence type="ECO:0008006" key="4">
    <source>
        <dbReference type="Google" id="ProtNLM"/>
    </source>
</evidence>
<sequence>MFTATVVRGWLALVGVTGGLLWVLVAAAIIFEEPSPSLDDVILGSIIAAGGILFTLRVCLAGAWRREEGVLVRNVLSSTFFGAGSQVMTRTEFHPVLPVQFSYIYLVDADGVELRLDTLARPSVLEERRPIQPGREAVIRSWLR</sequence>
<feature type="transmembrane region" description="Helical" evidence="1">
    <location>
        <begin position="42"/>
        <end position="64"/>
    </location>
</feature>
<evidence type="ECO:0000256" key="1">
    <source>
        <dbReference type="SAM" id="Phobius"/>
    </source>
</evidence>
<evidence type="ECO:0000313" key="3">
    <source>
        <dbReference type="Proteomes" id="UP000698059"/>
    </source>
</evidence>
<proteinExistence type="predicted"/>
<keyword evidence="1" id="KW-1133">Transmembrane helix</keyword>
<evidence type="ECO:0000313" key="2">
    <source>
        <dbReference type="EMBL" id="MBM7480232.1"/>
    </source>
</evidence>
<reference evidence="2 3" key="1">
    <citation type="submission" date="2021-01" db="EMBL/GenBank/DDBJ databases">
        <title>Sequencing the genomes of 1000 actinobacteria strains.</title>
        <authorList>
            <person name="Klenk H.-P."/>
        </authorList>
    </citation>
    <scope>NUCLEOTIDE SEQUENCE [LARGE SCALE GENOMIC DNA]</scope>
    <source>
        <strain evidence="2 3">DSM 46000</strain>
    </source>
</reference>
<dbReference type="RefSeq" id="WP_205308037.1">
    <property type="nucleotide sequence ID" value="NZ_BAAAVF010000020.1"/>
</dbReference>
<feature type="transmembrane region" description="Helical" evidence="1">
    <location>
        <begin position="7"/>
        <end position="30"/>
    </location>
</feature>
<dbReference type="EMBL" id="JAFBBO010000001">
    <property type="protein sequence ID" value="MBM7480232.1"/>
    <property type="molecule type" value="Genomic_DNA"/>
</dbReference>
<accession>A0ABS2LIP6</accession>
<dbReference type="Proteomes" id="UP000698059">
    <property type="component" value="Unassembled WGS sequence"/>
</dbReference>
<protein>
    <recommendedName>
        <fullName evidence="4">PH domain-containing protein</fullName>
    </recommendedName>
</protein>
<keyword evidence="3" id="KW-1185">Reference proteome</keyword>
<keyword evidence="1" id="KW-0472">Membrane</keyword>
<gene>
    <name evidence="2" type="ORF">JOD49_003152</name>
</gene>
<organism evidence="2 3">
    <name type="scientific">Oerskovia jenensis</name>
    <dbReference type="NCBI Taxonomy" id="162169"/>
    <lineage>
        <taxon>Bacteria</taxon>
        <taxon>Bacillati</taxon>
        <taxon>Actinomycetota</taxon>
        <taxon>Actinomycetes</taxon>
        <taxon>Micrococcales</taxon>
        <taxon>Cellulomonadaceae</taxon>
        <taxon>Oerskovia</taxon>
    </lineage>
</organism>
<comment type="caution">
    <text evidence="2">The sequence shown here is derived from an EMBL/GenBank/DDBJ whole genome shotgun (WGS) entry which is preliminary data.</text>
</comment>